<keyword evidence="2" id="KW-1185">Reference proteome</keyword>
<evidence type="ECO:0000313" key="2">
    <source>
        <dbReference type="Proteomes" id="UP000198520"/>
    </source>
</evidence>
<proteinExistence type="predicted"/>
<dbReference type="InterPro" id="IPR009097">
    <property type="entry name" value="Cyclic_Pdiesterase"/>
</dbReference>
<dbReference type="EMBL" id="FONZ01000002">
    <property type="protein sequence ID" value="SFF06325.1"/>
    <property type="molecule type" value="Genomic_DNA"/>
</dbReference>
<name>A0A1I2FLY2_9MICO</name>
<gene>
    <name evidence="1" type="ORF">SAMN04488035_1401</name>
</gene>
<dbReference type="GO" id="GO:0016874">
    <property type="term" value="F:ligase activity"/>
    <property type="evidence" value="ECO:0007669"/>
    <property type="project" value="UniProtKB-KW"/>
</dbReference>
<reference evidence="2" key="1">
    <citation type="submission" date="2016-10" db="EMBL/GenBank/DDBJ databases">
        <authorList>
            <person name="Varghese N."/>
            <person name="Submissions S."/>
        </authorList>
    </citation>
    <scope>NUCLEOTIDE SEQUENCE [LARGE SCALE GENOMIC DNA]</scope>
    <source>
        <strain evidence="2">DSM 19083</strain>
    </source>
</reference>
<dbReference type="OrthoDB" id="4541754at2"/>
<dbReference type="Proteomes" id="UP000198520">
    <property type="component" value="Unassembled WGS sequence"/>
</dbReference>
<organism evidence="1 2">
    <name type="scientific">Flavimobilis marinus</name>
    <dbReference type="NCBI Taxonomy" id="285351"/>
    <lineage>
        <taxon>Bacteria</taxon>
        <taxon>Bacillati</taxon>
        <taxon>Actinomycetota</taxon>
        <taxon>Actinomycetes</taxon>
        <taxon>Micrococcales</taxon>
        <taxon>Jonesiaceae</taxon>
        <taxon>Flavimobilis</taxon>
    </lineage>
</organism>
<accession>A0A1I2FLY2</accession>
<dbReference type="AlphaFoldDB" id="A0A1I2FLY2"/>
<keyword evidence="1" id="KW-0436">Ligase</keyword>
<evidence type="ECO:0000313" key="1">
    <source>
        <dbReference type="EMBL" id="SFF06325.1"/>
    </source>
</evidence>
<sequence>MRPLGSGESLVDHWYDRPGWTAATRYLTWHLLPEAAALRRSVEEHHRVLAHVENLDLVPVPWLHVTVQGVGFADRVGVEARQAVVAAARRHVRQLPPVELSLAPAAPYRESVGMRAGPDAPVRALRDALRAAVRETLGDRGVEGDDDDQVRPHLSLAYACGAVPADRVRAAVAPVMDRGVDVRIDRVSLIELRKEGHLYCWQRLADVELAGVRPGSA</sequence>
<dbReference type="RefSeq" id="WP_093376527.1">
    <property type="nucleotide sequence ID" value="NZ_BNAN01000002.1"/>
</dbReference>
<dbReference type="Gene3D" id="3.90.1140.10">
    <property type="entry name" value="Cyclic phosphodiesterase"/>
    <property type="match status" value="1"/>
</dbReference>
<dbReference type="Pfam" id="PF13563">
    <property type="entry name" value="2_5_RNA_ligase2"/>
    <property type="match status" value="1"/>
</dbReference>
<dbReference type="STRING" id="285351.SAMN04488035_1401"/>
<protein>
    <submittedName>
        <fullName evidence="1">2'-5' RNA ligase superfamily protein</fullName>
    </submittedName>
</protein>
<dbReference type="SUPFAM" id="SSF55144">
    <property type="entry name" value="LigT-like"/>
    <property type="match status" value="1"/>
</dbReference>